<keyword evidence="5" id="KW-1185">Reference proteome</keyword>
<sequence length="230" mass="26442">MIKKLLTSVLDVIYPPTCMICQRALYEKEQSICLSCLNELPLTRLSYSEVNEADKIFWGLVDIEKVMSFIYYEKGSNFNHLLHNLKYKGYYQLGTTLGQLMAQGIDPCFFKTIDFIIPVPIHPKKEKQRGYNQALWLSKGIQRVYSIPIDCDTLQKGVFTESQTRKGVYERRTNTEDVFQFNPNKRMEGKHILLVDDVLTTGATLTACCSLLKSEMNVKVSILTFALTRE</sequence>
<dbReference type="Proteomes" id="UP000018439">
    <property type="component" value="Chromosome"/>
</dbReference>
<gene>
    <name evidence="4" type="ORF">Bcop_0435</name>
</gene>
<dbReference type="AlphaFoldDB" id="F3ZR60"/>
<dbReference type="Pfam" id="PF00156">
    <property type="entry name" value="Pribosyltran"/>
    <property type="match status" value="1"/>
</dbReference>
<dbReference type="SUPFAM" id="SSF53271">
    <property type="entry name" value="PRTase-like"/>
    <property type="match status" value="1"/>
</dbReference>
<organism evidence="4 5">
    <name type="scientific">Bacteroides coprosuis DSM 18011</name>
    <dbReference type="NCBI Taxonomy" id="679937"/>
    <lineage>
        <taxon>Bacteria</taxon>
        <taxon>Pseudomonadati</taxon>
        <taxon>Bacteroidota</taxon>
        <taxon>Bacteroidia</taxon>
        <taxon>Bacteroidales</taxon>
        <taxon>Bacteroidaceae</taxon>
        <taxon>Bacteroides</taxon>
    </lineage>
</organism>
<dbReference type="STRING" id="679937.Bcop_0435"/>
<dbReference type="InterPro" id="IPR051910">
    <property type="entry name" value="ComF/GntX_DNA_util-trans"/>
</dbReference>
<evidence type="ECO:0000313" key="5">
    <source>
        <dbReference type="Proteomes" id="UP000018439"/>
    </source>
</evidence>
<dbReference type="eggNOG" id="COG1040">
    <property type="taxonomic scope" value="Bacteria"/>
</dbReference>
<dbReference type="InterPro" id="IPR029057">
    <property type="entry name" value="PRTase-like"/>
</dbReference>
<protein>
    <submittedName>
        <fullName evidence="4">Phosphoribosyltransferase</fullName>
    </submittedName>
</protein>
<dbReference type="Pfam" id="PF18912">
    <property type="entry name" value="DZR_2"/>
    <property type="match status" value="1"/>
</dbReference>
<dbReference type="PANTHER" id="PTHR47505">
    <property type="entry name" value="DNA UTILIZATION PROTEIN YHGH"/>
    <property type="match status" value="1"/>
</dbReference>
<dbReference type="OrthoDB" id="9779910at2"/>
<feature type="domain" description="Double zinc ribbon" evidence="3">
    <location>
        <begin position="9"/>
        <end position="43"/>
    </location>
</feature>
<accession>F3ZR60</accession>
<dbReference type="EMBL" id="CM001167">
    <property type="protein sequence ID" value="EGJ70653.1"/>
    <property type="molecule type" value="Genomic_DNA"/>
</dbReference>
<keyword evidence="4" id="KW-0808">Transferase</keyword>
<evidence type="ECO:0000259" key="2">
    <source>
        <dbReference type="Pfam" id="PF00156"/>
    </source>
</evidence>
<dbReference type="InterPro" id="IPR000836">
    <property type="entry name" value="PRTase_dom"/>
</dbReference>
<evidence type="ECO:0000256" key="1">
    <source>
        <dbReference type="ARBA" id="ARBA00008007"/>
    </source>
</evidence>
<dbReference type="GO" id="GO:0016757">
    <property type="term" value="F:glycosyltransferase activity"/>
    <property type="evidence" value="ECO:0007669"/>
    <property type="project" value="UniProtKB-KW"/>
</dbReference>
<evidence type="ECO:0000313" key="4">
    <source>
        <dbReference type="EMBL" id="EGJ70653.1"/>
    </source>
</evidence>
<name>F3ZR60_9BACE</name>
<evidence type="ECO:0000259" key="3">
    <source>
        <dbReference type="Pfam" id="PF18912"/>
    </source>
</evidence>
<comment type="similarity">
    <text evidence="1">Belongs to the ComF/GntX family.</text>
</comment>
<dbReference type="InterPro" id="IPR044005">
    <property type="entry name" value="DZR_2"/>
</dbReference>
<dbReference type="CDD" id="cd06223">
    <property type="entry name" value="PRTases_typeI"/>
    <property type="match status" value="1"/>
</dbReference>
<proteinExistence type="inferred from homology"/>
<dbReference type="PANTHER" id="PTHR47505:SF1">
    <property type="entry name" value="DNA UTILIZATION PROTEIN YHGH"/>
    <property type="match status" value="1"/>
</dbReference>
<reference evidence="4 5" key="1">
    <citation type="journal article" date="2011" name="Stand. Genomic Sci.">
        <title>Non-contiguous finished genome sequence of Bacteroides coprosuis type strain (PC139).</title>
        <authorList>
            <person name="Land M."/>
            <person name="Held B."/>
            <person name="Gronow S."/>
            <person name="Abt B."/>
            <person name="Lucas S."/>
            <person name="Del Rio T.G."/>
            <person name="Nolan M."/>
            <person name="Tice H."/>
            <person name="Cheng J.F."/>
            <person name="Pitluck S."/>
            <person name="Liolios K."/>
            <person name="Pagani I."/>
            <person name="Ivanova N."/>
            <person name="Mavromatis K."/>
            <person name="Mikhailova N."/>
            <person name="Pati A."/>
            <person name="Tapia R."/>
            <person name="Han C."/>
            <person name="Goodwin L."/>
            <person name="Chen A."/>
            <person name="Palaniappan K."/>
            <person name="Hauser L."/>
            <person name="Brambilla E.M."/>
            <person name="Rohde M."/>
            <person name="Goker M."/>
            <person name="Detter J.C."/>
            <person name="Woyke T."/>
            <person name="Bristow J."/>
            <person name="Eisen J.A."/>
            <person name="Markowitz V."/>
            <person name="Hugenholtz P."/>
            <person name="Kyrpides N.C."/>
            <person name="Klenk H.P."/>
            <person name="Lapidus A."/>
        </authorList>
    </citation>
    <scope>NUCLEOTIDE SEQUENCE</scope>
    <source>
        <strain evidence="4 5">DSM 18011</strain>
    </source>
</reference>
<dbReference type="Gene3D" id="3.40.50.2020">
    <property type="match status" value="1"/>
</dbReference>
<dbReference type="HOGENOM" id="CLU_054549_1_0_10"/>
<feature type="domain" description="Phosphoribosyltransferase" evidence="2">
    <location>
        <begin position="182"/>
        <end position="216"/>
    </location>
</feature>
<keyword evidence="4" id="KW-0328">Glycosyltransferase</keyword>